<name>A0A7S3CGP5_9CHLO</name>
<reference evidence="3" key="1">
    <citation type="submission" date="2021-01" db="EMBL/GenBank/DDBJ databases">
        <authorList>
            <person name="Corre E."/>
            <person name="Pelletier E."/>
            <person name="Niang G."/>
            <person name="Scheremetjew M."/>
            <person name="Finn R."/>
            <person name="Kale V."/>
            <person name="Holt S."/>
            <person name="Cochrane G."/>
            <person name="Meng A."/>
            <person name="Brown T."/>
            <person name="Cohen L."/>
        </authorList>
    </citation>
    <scope>NUCLEOTIDE SEQUENCE</scope>
    <source>
        <strain evidence="3">RCC1871</strain>
    </source>
</reference>
<dbReference type="EMBL" id="HBHZ01011819">
    <property type="protein sequence ID" value="CAE0196039.1"/>
    <property type="molecule type" value="Transcribed_RNA"/>
</dbReference>
<protein>
    <submittedName>
        <fullName evidence="4">NAD(P)-binding protein</fullName>
    </submittedName>
</protein>
<dbReference type="InterPro" id="IPR036291">
    <property type="entry name" value="NAD(P)-bd_dom_sf"/>
</dbReference>
<dbReference type="AlphaFoldDB" id="A0A7S3CGP5"/>
<dbReference type="InterPro" id="IPR016040">
    <property type="entry name" value="NAD(P)-bd_dom"/>
</dbReference>
<sequence>MKTATCARMNALQRHQARRSRPHAAFARPSAMAASCRAAAGPAMAEHRRGWRSARVDAPYLAGHSRRRDLSARASDQYVFDPDNSSILVAGGGGVGIMVTRMLKDMGAWVWMLQRNDDRRSEIESMMAIVINGDARNDEDIERVFDEIDDLDAVVSTIGGSPADPSSDGMGNIKLIEAAAAKGVKRFVLVTSIGTGDSKDAPPAQVYDVLKPVLLEKEKAEERLKELSDKMEFVIVRPGGLKSEPKTDNGVLTKDTSVCGPIHREDVASLVCKCLFSPNSANQVYSAVDKEQTQAAASYETVEL</sequence>
<dbReference type="EMBL" id="CP151513">
    <property type="protein sequence ID" value="WZN65724.1"/>
    <property type="molecule type" value="Genomic_DNA"/>
</dbReference>
<reference evidence="4 5" key="2">
    <citation type="submission" date="2024-03" db="EMBL/GenBank/DDBJ databases">
        <title>Complete genome sequence of the green alga Chloropicon roscoffensis RCC1871.</title>
        <authorList>
            <person name="Lemieux C."/>
            <person name="Pombert J.-F."/>
            <person name="Otis C."/>
            <person name="Turmel M."/>
        </authorList>
    </citation>
    <scope>NUCLEOTIDE SEQUENCE [LARGE SCALE GENOMIC DNA]</scope>
    <source>
        <strain evidence="4 5">RCC1871</strain>
    </source>
</reference>
<evidence type="ECO:0000259" key="2">
    <source>
        <dbReference type="Pfam" id="PF13460"/>
    </source>
</evidence>
<gene>
    <name evidence="3" type="ORF">CROS1456_LOCUS9136</name>
    <name evidence="4" type="ORF">HKI87_13g72860</name>
</gene>
<proteinExistence type="predicted"/>
<feature type="domain" description="NAD(P)-binding" evidence="2">
    <location>
        <begin position="92"/>
        <end position="278"/>
    </location>
</feature>
<evidence type="ECO:0000313" key="3">
    <source>
        <dbReference type="EMBL" id="CAE0196039.1"/>
    </source>
</evidence>
<dbReference type="Proteomes" id="UP001472866">
    <property type="component" value="Chromosome 13"/>
</dbReference>
<dbReference type="PANTHER" id="PTHR15020">
    <property type="entry name" value="FLAVIN REDUCTASE-RELATED"/>
    <property type="match status" value="1"/>
</dbReference>
<dbReference type="Pfam" id="PF13460">
    <property type="entry name" value="NAD_binding_10"/>
    <property type="match status" value="1"/>
</dbReference>
<feature type="coiled-coil region" evidence="1">
    <location>
        <begin position="210"/>
        <end position="237"/>
    </location>
</feature>
<organism evidence="3">
    <name type="scientific">Chloropicon roscoffensis</name>
    <dbReference type="NCBI Taxonomy" id="1461544"/>
    <lineage>
        <taxon>Eukaryota</taxon>
        <taxon>Viridiplantae</taxon>
        <taxon>Chlorophyta</taxon>
        <taxon>Chloropicophyceae</taxon>
        <taxon>Chloropicales</taxon>
        <taxon>Chloropicaceae</taxon>
        <taxon>Chloropicon</taxon>
    </lineage>
</organism>
<dbReference type="PANTHER" id="PTHR15020:SF45">
    <property type="entry name" value="NAD(P)-BINDING DOMAIN-CONTAINING PROTEIN"/>
    <property type="match status" value="1"/>
</dbReference>
<accession>A0A7S3CGP5</accession>
<evidence type="ECO:0000313" key="5">
    <source>
        <dbReference type="Proteomes" id="UP001472866"/>
    </source>
</evidence>
<keyword evidence="1" id="KW-0175">Coiled coil</keyword>
<evidence type="ECO:0000313" key="4">
    <source>
        <dbReference type="EMBL" id="WZN65724.1"/>
    </source>
</evidence>
<dbReference type="SUPFAM" id="SSF51735">
    <property type="entry name" value="NAD(P)-binding Rossmann-fold domains"/>
    <property type="match status" value="1"/>
</dbReference>
<dbReference type="CDD" id="cd05243">
    <property type="entry name" value="SDR_a5"/>
    <property type="match status" value="1"/>
</dbReference>
<evidence type="ECO:0000256" key="1">
    <source>
        <dbReference type="SAM" id="Coils"/>
    </source>
</evidence>
<keyword evidence="5" id="KW-1185">Reference proteome</keyword>
<dbReference type="Gene3D" id="3.40.50.720">
    <property type="entry name" value="NAD(P)-binding Rossmann-like Domain"/>
    <property type="match status" value="1"/>
</dbReference>